<proteinExistence type="predicted"/>
<name>A0A3N6LUE7_NATCH</name>
<comment type="caution">
    <text evidence="1">The sequence shown here is derived from an EMBL/GenBank/DDBJ whole genome shotgun (WGS) entry which is preliminary data.</text>
</comment>
<dbReference type="AlphaFoldDB" id="A0A3N6LUE7"/>
<keyword evidence="2" id="KW-1185">Reference proteome</keyword>
<accession>A0A3N6LUE7</accession>
<evidence type="ECO:0000313" key="1">
    <source>
        <dbReference type="EMBL" id="RQG93883.1"/>
    </source>
</evidence>
<reference evidence="1 2" key="1">
    <citation type="submission" date="2018-10" db="EMBL/GenBank/DDBJ databases">
        <title>Natrarchaeobius chitinivorans gen. nov., sp. nov., and Natrarchaeobius haloalkaliphilus sp. nov., alkaliphilic, chitin-utilizing haloarchaea from hypersaline alkaline lakes.</title>
        <authorList>
            <person name="Sorokin D.Y."/>
            <person name="Elcheninov A.G."/>
            <person name="Kostrikina N.A."/>
            <person name="Bale N.J."/>
            <person name="Sinninghe Damste J.S."/>
            <person name="Khijniak T.V."/>
            <person name="Kublanov I.V."/>
            <person name="Toshchakov S.V."/>
        </authorList>
    </citation>
    <scope>NUCLEOTIDE SEQUENCE [LARGE SCALE GENOMIC DNA]</scope>
    <source>
        <strain evidence="1 2">AArcht4T</strain>
    </source>
</reference>
<evidence type="ECO:0000313" key="2">
    <source>
        <dbReference type="Proteomes" id="UP000282323"/>
    </source>
</evidence>
<gene>
    <name evidence="1" type="ORF">EA473_14350</name>
</gene>
<protein>
    <submittedName>
        <fullName evidence="1">Uncharacterized protein</fullName>
    </submittedName>
</protein>
<organism evidence="1 2">
    <name type="scientific">Natrarchaeobius chitinivorans</name>
    <dbReference type="NCBI Taxonomy" id="1679083"/>
    <lineage>
        <taxon>Archaea</taxon>
        <taxon>Methanobacteriati</taxon>
        <taxon>Methanobacteriota</taxon>
        <taxon>Stenosarchaea group</taxon>
        <taxon>Halobacteria</taxon>
        <taxon>Halobacteriales</taxon>
        <taxon>Natrialbaceae</taxon>
        <taxon>Natrarchaeobius</taxon>
    </lineage>
</organism>
<dbReference type="EMBL" id="REGA01000012">
    <property type="protein sequence ID" value="RQG93883.1"/>
    <property type="molecule type" value="Genomic_DNA"/>
</dbReference>
<dbReference type="Proteomes" id="UP000282323">
    <property type="component" value="Unassembled WGS sequence"/>
</dbReference>
<sequence length="134" mass="14485">MARIQQALDLAVETTAEAFLRNPANYSDERSLAEDVRSRVCSVLPPAEVESVAVGESSGARGPVPDHEEYTARYRETTQIDRAQCEVGGSEFPFGASKRLDLGVFSDGISMSVIGGTQEFEPSDLASGLEFIRL</sequence>